<evidence type="ECO:0000259" key="2">
    <source>
        <dbReference type="Pfam" id="PF01593"/>
    </source>
</evidence>
<dbReference type="RefSeq" id="XP_014168915.1">
    <property type="nucleotide sequence ID" value="XM_014313440.1"/>
</dbReference>
<dbReference type="EMBL" id="GL629990">
    <property type="protein sequence ID" value="EFW99432.1"/>
    <property type="molecule type" value="Genomic_DNA"/>
</dbReference>
<organism evidence="4">
    <name type="scientific">Grosmannia clavigera (strain kw1407 / UAMH 11150)</name>
    <name type="common">Blue stain fungus</name>
    <name type="synonym">Graphiocladiella clavigera</name>
    <dbReference type="NCBI Taxonomy" id="655863"/>
    <lineage>
        <taxon>Eukaryota</taxon>
        <taxon>Fungi</taxon>
        <taxon>Dikarya</taxon>
        <taxon>Ascomycota</taxon>
        <taxon>Pezizomycotina</taxon>
        <taxon>Sordariomycetes</taxon>
        <taxon>Sordariomycetidae</taxon>
        <taxon>Ophiostomatales</taxon>
        <taxon>Ophiostomataceae</taxon>
        <taxon>Leptographium</taxon>
    </lineage>
</organism>
<evidence type="ECO:0000313" key="4">
    <source>
        <dbReference type="Proteomes" id="UP000007796"/>
    </source>
</evidence>
<name>F0XRX2_GROCL</name>
<dbReference type="HOGENOM" id="CLU_004498_8_2_1"/>
<protein>
    <submittedName>
        <fullName evidence="3">L-amino acid oxidase</fullName>
    </submittedName>
</protein>
<dbReference type="Pfam" id="PF01593">
    <property type="entry name" value="Amino_oxidase"/>
    <property type="match status" value="1"/>
</dbReference>
<feature type="chain" id="PRO_5003262366" evidence="1">
    <location>
        <begin position="22"/>
        <end position="713"/>
    </location>
</feature>
<dbReference type="SUPFAM" id="SSF54373">
    <property type="entry name" value="FAD-linked reductases, C-terminal domain"/>
    <property type="match status" value="1"/>
</dbReference>
<dbReference type="SUPFAM" id="SSF51905">
    <property type="entry name" value="FAD/NAD(P)-binding domain"/>
    <property type="match status" value="1"/>
</dbReference>
<feature type="domain" description="Amine oxidase" evidence="2">
    <location>
        <begin position="194"/>
        <end position="677"/>
    </location>
</feature>
<dbReference type="STRING" id="655863.F0XRX2"/>
<dbReference type="InterPro" id="IPR036188">
    <property type="entry name" value="FAD/NAD-bd_sf"/>
</dbReference>
<proteinExistence type="predicted"/>
<evidence type="ECO:0000313" key="3">
    <source>
        <dbReference type="EMBL" id="EFW99432.1"/>
    </source>
</evidence>
<dbReference type="GO" id="GO:0009063">
    <property type="term" value="P:amino acid catabolic process"/>
    <property type="evidence" value="ECO:0007669"/>
    <property type="project" value="TreeGrafter"/>
</dbReference>
<dbReference type="PANTHER" id="PTHR10742:SF382">
    <property type="entry name" value="AMINE OXIDASE DOMAIN-CONTAINING PROTEIN"/>
    <property type="match status" value="1"/>
</dbReference>
<dbReference type="GO" id="GO:0001716">
    <property type="term" value="F:L-amino-acid oxidase activity"/>
    <property type="evidence" value="ECO:0007669"/>
    <property type="project" value="TreeGrafter"/>
</dbReference>
<keyword evidence="1" id="KW-0732">Signal</keyword>
<keyword evidence="4" id="KW-1185">Reference proteome</keyword>
<feature type="signal peptide" evidence="1">
    <location>
        <begin position="1"/>
        <end position="21"/>
    </location>
</feature>
<dbReference type="Gene3D" id="3.50.50.60">
    <property type="entry name" value="FAD/NAD(P)-binding domain"/>
    <property type="match status" value="1"/>
</dbReference>
<accession>F0XRX2</accession>
<sequence length="713" mass="78540">MARLLETLIVGSLAVTSLVAASPAVVASPELPVRLETRSQLSSHLANIHLVFDGAVDSLISVTYGSCTAASESDAHHLVSRGHHAGAERLVWIIPEDVESGGCLSAWSGLSGVLLGRSGPQHTGNVQSVKRTVQKSTMQKRSTSPHSIPMTNASGIDAWGPWFDGVELLKSTNVSAVYAKEAKSKHVGIVGAGMSGLMTYLCLTQAGMTNVEIIEAGERLGGRVHTVYLSGGPFNYSYQEMGPMRFPTTTTLGNETYNISDHQMVFQLAAEMNKLNNYDKNLSVDFIPWYQSSKNGLYYHNGIRLADGMPPTVAQKNANASLAITKPEDASTTALQDKVDAALPGDAFYVAMAQNMFKAHREWIGNGLDGLPGNQWSEFAYMVNYLKGNLNDTDIVSGGDFASDFWDTLYEGMYFDATTWRTIDGGLNRLPLSFHPLVDNATTLTQNREISRVKYNAEDETVTLQWRDSYLNKTFQNSTYDYAVIAVPFSVIKRWRFSDLPVTMSNAITHVPYTAACKVALEFETRFWEHLDNPIYGSCSTSTDIPGIGSICYPSYNINGTGPATILGSYVSGDQWGEHWVSVSEAEHVQYVLDTIIEIHGSVAREQYTGKFNRRCWALDPLESASWASPIVGQHELYLPEYFKTHNNMIFVGEHTSYTHAWIASALESGIRGSVQLLLELGLVDEAKATAEKWMARWIEVHPLHEHSYMAAH</sequence>
<dbReference type="InterPro" id="IPR002937">
    <property type="entry name" value="Amino_oxidase"/>
</dbReference>
<dbReference type="OrthoDB" id="7777654at2759"/>
<dbReference type="InParanoid" id="F0XRX2"/>
<dbReference type="Proteomes" id="UP000007796">
    <property type="component" value="Unassembled WGS sequence"/>
</dbReference>
<dbReference type="Gene3D" id="1.20.1440.240">
    <property type="match status" value="1"/>
</dbReference>
<gene>
    <name evidence="3" type="ORF">CMQ_7800</name>
</gene>
<evidence type="ECO:0000256" key="1">
    <source>
        <dbReference type="SAM" id="SignalP"/>
    </source>
</evidence>
<dbReference type="PANTHER" id="PTHR10742">
    <property type="entry name" value="FLAVIN MONOAMINE OXIDASE"/>
    <property type="match status" value="1"/>
</dbReference>
<dbReference type="Gene3D" id="3.90.660.10">
    <property type="match status" value="1"/>
</dbReference>
<dbReference type="GeneID" id="25981385"/>
<dbReference type="InterPro" id="IPR050281">
    <property type="entry name" value="Flavin_monoamine_oxidase"/>
</dbReference>
<reference evidence="3 4" key="1">
    <citation type="journal article" date="2011" name="Proc. Natl. Acad. Sci. U.S.A.">
        <title>Genome and transcriptome analyses of the mountain pine beetle-fungal symbiont Grosmannia clavigera, a lodgepole pine pathogen.</title>
        <authorList>
            <person name="DiGuistini S."/>
            <person name="Wang Y."/>
            <person name="Liao N.Y."/>
            <person name="Taylor G."/>
            <person name="Tanguay P."/>
            <person name="Feau N."/>
            <person name="Henrissat B."/>
            <person name="Chan S.K."/>
            <person name="Hesse-Orce U."/>
            <person name="Alamouti S.M."/>
            <person name="Tsui C.K.M."/>
            <person name="Docking R.T."/>
            <person name="Levasseur A."/>
            <person name="Haridas S."/>
            <person name="Robertson G."/>
            <person name="Birol I."/>
            <person name="Holt R.A."/>
            <person name="Marra M.A."/>
            <person name="Hamelin R.C."/>
            <person name="Hirst M."/>
            <person name="Jones S.J.M."/>
            <person name="Bohlmann J."/>
            <person name="Breuil C."/>
        </authorList>
    </citation>
    <scope>NUCLEOTIDE SEQUENCE [LARGE SCALE GENOMIC DNA]</scope>
    <source>
        <strain evidence="4">kw1407 / UAMH 11150</strain>
    </source>
</reference>
<dbReference type="AlphaFoldDB" id="F0XRX2"/>
<dbReference type="eggNOG" id="ENOG502QWMG">
    <property type="taxonomic scope" value="Eukaryota"/>
</dbReference>